<dbReference type="SMART" id="SM00248">
    <property type="entry name" value="ANK"/>
    <property type="match status" value="6"/>
</dbReference>
<dbReference type="InterPro" id="IPR002110">
    <property type="entry name" value="Ankyrin_rpt"/>
</dbReference>
<sequence>MDKLPYEIWIHIVDFLENPFNMLVSNKYTLSMTKYLKKINSFFIIMIEQNNLSWIKILHSQGYDIRFRNDEALKIACKYGYLEIVKYLHSHGSDIMTDDKFCLKIASKRGHLEIVKYLYQNGYQFSDDDKSILNTACSNGHFEIIKYVRLLNPNIKTNGCIRMNWTVNDTDIKVLSYYYTNDKFKNNIYRATEYGNLEIIKKTWNNFHKNKSVLNNLFKIAITYGQFDIIKYIFKKGHRFPCQSSEFMEIACGRGYLNIVKYLHKKGLPVTDSLLDIAGKFGHYDVVKYLYKRLKNPNLQGVIITAIINDYLEIIKFLIQEENNPDKINEYIMFARIYDHNRIIRYFDNIHKFLSNKNVNS</sequence>
<dbReference type="PANTHER" id="PTHR44207">
    <property type="entry name" value="SURFACE ANTIGEN BSPA-LIKE-RELATED"/>
    <property type="match status" value="1"/>
</dbReference>
<evidence type="ECO:0000313" key="3">
    <source>
        <dbReference type="EMBL" id="BCS83748.1"/>
    </source>
</evidence>
<keyword evidence="4" id="KW-1185">Reference proteome</keyword>
<evidence type="ECO:0000313" key="4">
    <source>
        <dbReference type="Proteomes" id="UP001321479"/>
    </source>
</evidence>
<proteinExistence type="predicted"/>
<dbReference type="PROSITE" id="PS50088">
    <property type="entry name" value="ANK_REPEAT"/>
    <property type="match status" value="1"/>
</dbReference>
<organism evidence="3 4">
    <name type="scientific">Cotonvirus japonicus</name>
    <dbReference type="NCBI Taxonomy" id="2811091"/>
    <lineage>
        <taxon>Viruses</taxon>
        <taxon>Varidnaviria</taxon>
        <taxon>Bamfordvirae</taxon>
        <taxon>Nucleocytoviricota</taxon>
        <taxon>Megaviricetes</taxon>
        <taxon>Imitervirales</taxon>
        <taxon>Mimiviridae</taxon>
        <taxon>Megamimivirinae</taxon>
        <taxon>Cotonvirus</taxon>
        <taxon>Cotonvirus japonicum</taxon>
    </lineage>
</organism>
<dbReference type="InterPro" id="IPR036770">
    <property type="entry name" value="Ankyrin_rpt-contain_sf"/>
</dbReference>
<dbReference type="RefSeq" id="YP_010842356.1">
    <property type="nucleotide sequence ID" value="NC_079139.1"/>
</dbReference>
<keyword evidence="1" id="KW-0677">Repeat</keyword>
<keyword evidence="2" id="KW-0040">ANK repeat</keyword>
<dbReference type="GeneID" id="80558953"/>
<name>A0ABM7NU85_9VIRU</name>
<protein>
    <submittedName>
        <fullName evidence="3">Ankyrin repeat protein</fullName>
    </submittedName>
</protein>
<evidence type="ECO:0000256" key="1">
    <source>
        <dbReference type="ARBA" id="ARBA00022737"/>
    </source>
</evidence>
<dbReference type="EMBL" id="AP024483">
    <property type="protein sequence ID" value="BCS83748.1"/>
    <property type="molecule type" value="Genomic_DNA"/>
</dbReference>
<dbReference type="Pfam" id="PF12796">
    <property type="entry name" value="Ank_2"/>
    <property type="match status" value="2"/>
</dbReference>
<dbReference type="Proteomes" id="UP001321479">
    <property type="component" value="Segment"/>
</dbReference>
<accession>A0ABM7NU85</accession>
<evidence type="ECO:0000256" key="2">
    <source>
        <dbReference type="ARBA" id="ARBA00023043"/>
    </source>
</evidence>
<dbReference type="Gene3D" id="1.25.40.20">
    <property type="entry name" value="Ankyrin repeat-containing domain"/>
    <property type="match status" value="2"/>
</dbReference>
<dbReference type="SUPFAM" id="SSF48403">
    <property type="entry name" value="Ankyrin repeat"/>
    <property type="match status" value="1"/>
</dbReference>
<reference evidence="3 4" key="1">
    <citation type="submission" date="2021-02" db="EMBL/GenBank/DDBJ databases">
        <title>Cotonvirus japonicus, which uses Golgi apparatus of host cells for its virion factory, phylogenetically links tailed tupanvirus and icosahedral mimivirus.</title>
        <authorList>
            <person name="Takahashi H."/>
            <person name="Fukaya S."/>
            <person name="Song C."/>
            <person name="Murata K."/>
            <person name="Takemura M."/>
        </authorList>
    </citation>
    <scope>NUCLEOTIDE SEQUENCE [LARGE SCALE GENOMIC DNA]</scope>
</reference>